<keyword evidence="6" id="KW-0418">Kinase</keyword>
<dbReference type="EC" id="2.7.13.3" evidence="3"/>
<feature type="domain" description="HAMP" evidence="13">
    <location>
        <begin position="188"/>
        <end position="243"/>
    </location>
</feature>
<dbReference type="CDD" id="cd00082">
    <property type="entry name" value="HisKA"/>
    <property type="match status" value="1"/>
</dbReference>
<keyword evidence="15" id="KW-1185">Reference proteome</keyword>
<evidence type="ECO:0000256" key="3">
    <source>
        <dbReference type="ARBA" id="ARBA00012438"/>
    </source>
</evidence>
<dbReference type="Pfam" id="PF17149">
    <property type="entry name" value="CHASE5"/>
    <property type="match status" value="1"/>
</dbReference>
<dbReference type="CDD" id="cd16922">
    <property type="entry name" value="HATPase_EvgS-ArcB-TorS-like"/>
    <property type="match status" value="1"/>
</dbReference>
<evidence type="ECO:0000256" key="10">
    <source>
        <dbReference type="SAM" id="Phobius"/>
    </source>
</evidence>
<feature type="transmembrane region" description="Helical" evidence="10">
    <location>
        <begin position="32"/>
        <end position="54"/>
    </location>
</feature>
<dbReference type="InterPro" id="IPR004358">
    <property type="entry name" value="Sig_transdc_His_kin-like_C"/>
</dbReference>
<evidence type="ECO:0000313" key="15">
    <source>
        <dbReference type="Proteomes" id="UP001057998"/>
    </source>
</evidence>
<dbReference type="Gene3D" id="1.10.287.130">
    <property type="match status" value="1"/>
</dbReference>
<dbReference type="PROSITE" id="PS50110">
    <property type="entry name" value="RESPONSE_REGULATORY"/>
    <property type="match status" value="2"/>
</dbReference>
<keyword evidence="9" id="KW-0175">Coiled coil</keyword>
<dbReference type="InterPro" id="IPR003594">
    <property type="entry name" value="HATPase_dom"/>
</dbReference>
<sequence length="822" mass="92623">MLVEEREDASLRMNNASWEQTPKRKLGIAKQLLISVLLISTLFTLLSTCLNLYLDYKQELARIDERFVQIEESYLSSLISSLWVEDREQLATQAEGIMNLPGIHYLEIKDKNGVIIRLGSILPKYVHETSWDMVHYLGEQPLQLATLTVQSDLYQVYQGLVDKFVFLLMSQAVETFVIAVVIILIMYHLVVHPLTIMSRTVRDFGDDKVPRPISLPKRLFQDEISILSHSYNQSIDQIRQHYSQLEDARASAEEANRKKSEFLANMSHEIRTPMNGIIGLSGLMKEMEMPEEQKEFVNMLNTSSLSLLDLINDILDFSKIEAGRLELEHSLLNLYELNKEVESVFLLRAAEKQLSFQCTIDRRITPMLLGDATKLRQVLNNLISNAIKFTEKGYVQLKVERIEEDPHTVKVRFAVADSGIGIPQEMHSAIFEKFQQADGTTTRKYGGTGLGLAICREIIRLMGGELLLESAPGKGSIFSFVVALQKNELTMPPEGDKKALSELSVLLVDDSMLNMRITSAQLKNFGAKSTCCENASQAAEVALTAIRNHEPFDLIFIDKVMPGMNGFELAEQLRVQFGERCPKLMMISAGPEEGDELKARQAGFCSYLARPYKESNLKWAVQHVVQSEHIHVEARGTARPALTSSAQFIEPKQTMPEALLSSQTHTTTYTGSRRERHDGLRAETLTVERKASDISRQHMTVLVVEDTMVNQKVAQKMLEKLGVSVALADNGRHAIEQFQQRQFDLIFMDCQMPVLDGFAATEEIRALEKPGEHVPIIALTANVVKEERDKCLAAGMDDFVSKPVSQQKLAQVLDQYLTTTRG</sequence>
<feature type="transmembrane region" description="Helical" evidence="10">
    <location>
        <begin position="164"/>
        <end position="190"/>
    </location>
</feature>
<evidence type="ECO:0000256" key="9">
    <source>
        <dbReference type="SAM" id="Coils"/>
    </source>
</evidence>
<name>A0ABY5GKZ5_9GAMM</name>
<dbReference type="InterPro" id="IPR033414">
    <property type="entry name" value="Sensor_dom"/>
</dbReference>
<keyword evidence="7" id="KW-0902">Two-component regulatory system</keyword>
<dbReference type="SMART" id="SM00448">
    <property type="entry name" value="REC"/>
    <property type="match status" value="2"/>
</dbReference>
<dbReference type="SUPFAM" id="SSF52172">
    <property type="entry name" value="CheY-like"/>
    <property type="match status" value="2"/>
</dbReference>
<evidence type="ECO:0000256" key="4">
    <source>
        <dbReference type="ARBA" id="ARBA00022553"/>
    </source>
</evidence>
<dbReference type="Pfam" id="PF00072">
    <property type="entry name" value="Response_reg"/>
    <property type="match status" value="2"/>
</dbReference>
<dbReference type="InterPro" id="IPR036097">
    <property type="entry name" value="HisK_dim/P_sf"/>
</dbReference>
<comment type="catalytic activity">
    <reaction evidence="1">
        <text>ATP + protein L-histidine = ADP + protein N-phospho-L-histidine.</text>
        <dbReference type="EC" id="2.7.13.3"/>
    </reaction>
</comment>
<keyword evidence="5" id="KW-0808">Transferase</keyword>
<dbReference type="InterPro" id="IPR036890">
    <property type="entry name" value="HATPase_C_sf"/>
</dbReference>
<organism evidence="14 15">
    <name type="scientific">Photobacterium atrarenae</name>
    <dbReference type="NCBI Taxonomy" id="865757"/>
    <lineage>
        <taxon>Bacteria</taxon>
        <taxon>Pseudomonadati</taxon>
        <taxon>Pseudomonadota</taxon>
        <taxon>Gammaproteobacteria</taxon>
        <taxon>Vibrionales</taxon>
        <taxon>Vibrionaceae</taxon>
        <taxon>Photobacterium</taxon>
    </lineage>
</organism>
<evidence type="ECO:0000259" key="12">
    <source>
        <dbReference type="PROSITE" id="PS50110"/>
    </source>
</evidence>
<dbReference type="SMART" id="SM00388">
    <property type="entry name" value="HisKA"/>
    <property type="match status" value="1"/>
</dbReference>
<dbReference type="SUPFAM" id="SSF55874">
    <property type="entry name" value="ATPase domain of HSP90 chaperone/DNA topoisomerase II/histidine kinase"/>
    <property type="match status" value="1"/>
</dbReference>
<evidence type="ECO:0000259" key="11">
    <source>
        <dbReference type="PROSITE" id="PS50109"/>
    </source>
</evidence>
<dbReference type="SMART" id="SM00387">
    <property type="entry name" value="HATPase_c"/>
    <property type="match status" value="1"/>
</dbReference>
<dbReference type="InterPro" id="IPR011006">
    <property type="entry name" value="CheY-like_superfamily"/>
</dbReference>
<feature type="modified residue" description="4-aspartylphosphate" evidence="8">
    <location>
        <position position="558"/>
    </location>
</feature>
<accession>A0ABY5GKZ5</accession>
<dbReference type="Pfam" id="PF00512">
    <property type="entry name" value="HisKA"/>
    <property type="match status" value="1"/>
</dbReference>
<dbReference type="EMBL" id="CP101509">
    <property type="protein sequence ID" value="UTV29790.1"/>
    <property type="molecule type" value="Genomic_DNA"/>
</dbReference>
<feature type="modified residue" description="4-aspartylphosphate" evidence="8">
    <location>
        <position position="749"/>
    </location>
</feature>
<evidence type="ECO:0000256" key="5">
    <source>
        <dbReference type="ARBA" id="ARBA00022679"/>
    </source>
</evidence>
<dbReference type="PANTHER" id="PTHR45339">
    <property type="entry name" value="HYBRID SIGNAL TRANSDUCTION HISTIDINE KINASE J"/>
    <property type="match status" value="1"/>
</dbReference>
<feature type="domain" description="Histidine kinase" evidence="11">
    <location>
        <begin position="265"/>
        <end position="486"/>
    </location>
</feature>
<keyword evidence="10" id="KW-0812">Transmembrane</keyword>
<dbReference type="Gene3D" id="6.10.340.10">
    <property type="match status" value="1"/>
</dbReference>
<dbReference type="InterPro" id="IPR003661">
    <property type="entry name" value="HisK_dim/P_dom"/>
</dbReference>
<dbReference type="Gene3D" id="3.40.50.2300">
    <property type="match status" value="2"/>
</dbReference>
<keyword evidence="10" id="KW-1133">Transmembrane helix</keyword>
<dbReference type="PROSITE" id="PS50885">
    <property type="entry name" value="HAMP"/>
    <property type="match status" value="1"/>
</dbReference>
<dbReference type="InterPro" id="IPR001789">
    <property type="entry name" value="Sig_transdc_resp-reg_receiver"/>
</dbReference>
<evidence type="ECO:0000256" key="1">
    <source>
        <dbReference type="ARBA" id="ARBA00000085"/>
    </source>
</evidence>
<protein>
    <recommendedName>
        <fullName evidence="3">histidine kinase</fullName>
        <ecNumber evidence="3">2.7.13.3</ecNumber>
    </recommendedName>
</protein>
<keyword evidence="10" id="KW-0472">Membrane</keyword>
<proteinExistence type="predicted"/>
<dbReference type="RefSeq" id="WP_255391114.1">
    <property type="nucleotide sequence ID" value="NZ_CP101509.1"/>
</dbReference>
<dbReference type="PROSITE" id="PS50109">
    <property type="entry name" value="HIS_KIN"/>
    <property type="match status" value="1"/>
</dbReference>
<keyword evidence="4 8" id="KW-0597">Phosphoprotein</keyword>
<feature type="domain" description="Response regulatory" evidence="12">
    <location>
        <begin position="700"/>
        <end position="817"/>
    </location>
</feature>
<dbReference type="SUPFAM" id="SSF47384">
    <property type="entry name" value="Homodimeric domain of signal transducing histidine kinase"/>
    <property type="match status" value="1"/>
</dbReference>
<dbReference type="PRINTS" id="PR00344">
    <property type="entry name" value="BCTRLSENSOR"/>
</dbReference>
<evidence type="ECO:0000256" key="2">
    <source>
        <dbReference type="ARBA" id="ARBA00004370"/>
    </source>
</evidence>
<dbReference type="Proteomes" id="UP001057998">
    <property type="component" value="Chromosome 2"/>
</dbReference>
<evidence type="ECO:0000256" key="7">
    <source>
        <dbReference type="ARBA" id="ARBA00023012"/>
    </source>
</evidence>
<evidence type="ECO:0000256" key="8">
    <source>
        <dbReference type="PROSITE-ProRule" id="PRU00169"/>
    </source>
</evidence>
<dbReference type="PANTHER" id="PTHR45339:SF1">
    <property type="entry name" value="HYBRID SIGNAL TRANSDUCTION HISTIDINE KINASE J"/>
    <property type="match status" value="1"/>
</dbReference>
<dbReference type="CDD" id="cd17546">
    <property type="entry name" value="REC_hyHK_CKI1_RcsC-like"/>
    <property type="match status" value="2"/>
</dbReference>
<evidence type="ECO:0000313" key="14">
    <source>
        <dbReference type="EMBL" id="UTV29790.1"/>
    </source>
</evidence>
<feature type="coiled-coil region" evidence="9">
    <location>
        <begin position="235"/>
        <end position="265"/>
    </location>
</feature>
<dbReference type="Gene3D" id="3.30.565.10">
    <property type="entry name" value="Histidine kinase-like ATPase, C-terminal domain"/>
    <property type="match status" value="1"/>
</dbReference>
<dbReference type="Pfam" id="PF02518">
    <property type="entry name" value="HATPase_c"/>
    <property type="match status" value="1"/>
</dbReference>
<evidence type="ECO:0000256" key="6">
    <source>
        <dbReference type="ARBA" id="ARBA00022777"/>
    </source>
</evidence>
<gene>
    <name evidence="14" type="ORF">NNL38_22540</name>
</gene>
<evidence type="ECO:0000259" key="13">
    <source>
        <dbReference type="PROSITE" id="PS50885"/>
    </source>
</evidence>
<dbReference type="InterPro" id="IPR003660">
    <property type="entry name" value="HAMP_dom"/>
</dbReference>
<reference evidence="14" key="1">
    <citation type="submission" date="2022-07" db="EMBL/GenBank/DDBJ databases">
        <title>Genome sequencing of Photobacterium atrarenae GJH2-4.</title>
        <authorList>
            <person name="Park S.-J."/>
        </authorList>
    </citation>
    <scope>NUCLEOTIDE SEQUENCE</scope>
    <source>
        <strain evidence="14">GJH2-4</strain>
    </source>
</reference>
<comment type="subcellular location">
    <subcellularLocation>
        <location evidence="2">Membrane</location>
    </subcellularLocation>
</comment>
<dbReference type="InterPro" id="IPR005467">
    <property type="entry name" value="His_kinase_dom"/>
</dbReference>
<feature type="domain" description="Response regulatory" evidence="12">
    <location>
        <begin position="504"/>
        <end position="625"/>
    </location>
</feature>